<comment type="caution">
    <text evidence="3">The sequence shown here is derived from an EMBL/GenBank/DDBJ whole genome shotgun (WGS) entry which is preliminary data.</text>
</comment>
<dbReference type="EMBL" id="SEYY01000082">
    <property type="protein sequence ID" value="KAB7508064.1"/>
    <property type="molecule type" value="Genomic_DNA"/>
</dbReference>
<reference evidence="3 4" key="1">
    <citation type="journal article" date="2019" name="PLoS Biol.">
        <title>Sex chromosomes control vertical transmission of feminizing Wolbachia symbionts in an isopod.</title>
        <authorList>
            <person name="Becking T."/>
            <person name="Chebbi M.A."/>
            <person name="Giraud I."/>
            <person name="Moumen B."/>
            <person name="Laverre T."/>
            <person name="Caubet Y."/>
            <person name="Peccoud J."/>
            <person name="Gilbert C."/>
            <person name="Cordaux R."/>
        </authorList>
    </citation>
    <scope>NUCLEOTIDE SEQUENCE [LARGE SCALE GENOMIC DNA]</scope>
    <source>
        <strain evidence="3">ANa2</strain>
        <tissue evidence="3">Whole body excluding digestive tract and cuticle</tissue>
    </source>
</reference>
<evidence type="ECO:0000256" key="2">
    <source>
        <dbReference type="SAM" id="MobiDB-lite"/>
    </source>
</evidence>
<feature type="coiled-coil region" evidence="1">
    <location>
        <begin position="1744"/>
        <end position="1771"/>
    </location>
</feature>
<feature type="compositionally biased region" description="Basic and acidic residues" evidence="2">
    <location>
        <begin position="2070"/>
        <end position="2116"/>
    </location>
</feature>
<feature type="compositionally biased region" description="Basic and acidic residues" evidence="2">
    <location>
        <begin position="2234"/>
        <end position="2263"/>
    </location>
</feature>
<feature type="region of interest" description="Disordered" evidence="2">
    <location>
        <begin position="1622"/>
        <end position="1645"/>
    </location>
</feature>
<feature type="region of interest" description="Disordered" evidence="2">
    <location>
        <begin position="2061"/>
        <end position="2263"/>
    </location>
</feature>
<dbReference type="Proteomes" id="UP000326759">
    <property type="component" value="Unassembled WGS sequence"/>
</dbReference>
<feature type="region of interest" description="Disordered" evidence="2">
    <location>
        <begin position="1494"/>
        <end position="1531"/>
    </location>
</feature>
<feature type="compositionally biased region" description="Basic and acidic residues" evidence="2">
    <location>
        <begin position="1496"/>
        <end position="1514"/>
    </location>
</feature>
<proteinExistence type="predicted"/>
<feature type="compositionally biased region" description="Basic and acidic residues" evidence="2">
    <location>
        <begin position="2149"/>
        <end position="2181"/>
    </location>
</feature>
<gene>
    <name evidence="3" type="ORF">Anas_00235</name>
</gene>
<evidence type="ECO:0000313" key="3">
    <source>
        <dbReference type="EMBL" id="KAB7508064.1"/>
    </source>
</evidence>
<protein>
    <submittedName>
        <fullName evidence="3">Uncharacterized protein</fullName>
    </submittedName>
</protein>
<keyword evidence="1" id="KW-0175">Coiled coil</keyword>
<feature type="non-terminal residue" evidence="3">
    <location>
        <position position="2263"/>
    </location>
</feature>
<organism evidence="3 4">
    <name type="scientific">Armadillidium nasatum</name>
    <dbReference type="NCBI Taxonomy" id="96803"/>
    <lineage>
        <taxon>Eukaryota</taxon>
        <taxon>Metazoa</taxon>
        <taxon>Ecdysozoa</taxon>
        <taxon>Arthropoda</taxon>
        <taxon>Crustacea</taxon>
        <taxon>Multicrustacea</taxon>
        <taxon>Malacostraca</taxon>
        <taxon>Eumalacostraca</taxon>
        <taxon>Peracarida</taxon>
        <taxon>Isopoda</taxon>
        <taxon>Oniscidea</taxon>
        <taxon>Crinocheta</taxon>
        <taxon>Armadillidiidae</taxon>
        <taxon>Armadillidium</taxon>
    </lineage>
</organism>
<feature type="non-terminal residue" evidence="3">
    <location>
        <position position="1"/>
    </location>
</feature>
<sequence>YVQEIESSKEPEFFVDKSLEENFPDILSDSVLEEESVKKDTKVRDTCISDTEIEESNIETKISLDQAIEIEDIWGGKTSPLPTLVDDAQIAKVLVISEEKIEQDKSLDGLMSVELKEDSADEEIALKDTVISTTIAEEQMGDTQISSEQVIELEDIWGGKTSPPLKFIEEVEMTNKPFIVEETTSLMDVKFKDYSVEKATESKDKDFATLGTEEQEVGTKVFKEQISKVENLCGGETSTFVEKVENTGELFITENTIPIEKKLDILSGAKFKEESFEKETEVKDIINSTTMTVQENVEAENYPENALEIEDIWGGKTSPPLRFVQEVEITKGSDTVIEKPLEEKLYSVLSGVNLEDEFIEKDFDIKKISISTSTCKEQVAEEDVFTEQVTEIEDIYGGKICPSTVEKKAEISRDLDISEQIILQNKSHEEESVEKIEQEFGTKVFKEQFSEVEDIWHRKTSPPPKFIKDVELLVEQDDFDGKMLHDEFQDDDSADKEIEVTKKDSVESKVLSEKDIKVDVMLGVEISPFSDIADTETPEFLSVDKLEKEIIEEDSVVNSSSILKTQLTSETDVITEQSMEVEDIRSGKTYPKLLKDDEIAKQSDIYEKTFLQDKALDVLSDVKFKEESVEKEIQLKDPALYSTTKEGYCVELSLEEVEVEDFWGGKTSPPPRYVKEVNFPSESDITEESIPQEKHLDLKESELLLEQEKVCQKMEQDKFLDDQLKVKLEEISAEKENEVRDETLSSKITEELVEEKVSSEKVIEVEDIWCGRTSPPPKYLKELKFTGETDAVEEELQEGKLVDVLLAGVNLDEESFEKNIKINDIPISSALNEEKQVREVKASEEVILVEDIWGGEASSPSGCKDEVEIKRESDFLAEKIPEDKFFDAQSDFELNNESTETESKIKYTFLSSIMTFEEKEEAEISSEQAIDVESLWDRLTSSPPVFVEKVEVLRKSDISEEKLPEDKFFDAKSDFERKDESIETESKIPTVITEEPIVGEVSLEQQTEEDIWGGKTSTFKFEEDIELKKESDNTENKWQDENLITARSEVELKEDFFDRETEDIETFIATVKIEEKSTESESGELGKTSTDTVIIGDQVKEQKTDECFISEQVIDADDIWGGKTSPTPKFLDEAYFTRVTDIVEEKILIPDPKSDFYLSEESVEKENEIKETLICTNIAKERLIEAEASTEKTIEVEDILSEKASTLGEIEEVTQEHVGSKIPEFLENLSDFTQKEEYVETEVKTKDTCLPSTVIEEGQVEIKFSSEQVDEVFDIWGGKTSPPLKFVEEVESLRESDESDNFKDRVTEDKFLGAQSHVKIEDEPVEKDVVVEDKLFSTTKAEQPVEAGISSKQIIGMDDIWGIKTSPPLKFVEEVESLKESDYFENKITEDKFLGVQPHVEIEDESVKKEIVLEDKLLSATVTEEQLVGEVISSEQTFDIEDIWGGKTSPPLKFIEDVEIMSEEDIVEEKGGKDKFPVSQSDDELKEKTISTITIEEGHNEDVSTKQVHEDKWGGKKSPPPKSAKEFLSSSDKISEEWPLESYSNVEVKGISSDEGKEVINTITASKNTKIQNIEEFSSEQDNELDDVWGGKTSPPLKFVQHLSFIKESLLSEVKTSFDQPFAPQSEEHIEKGTDTASEDNFIEEREENQAFFEVSFEKDAELEGNISRDVKKLKSENIFKENPLESFEYEEIEESEIPFLGSSKSDQEISSNVYEKSKFFRKGKFHKSKEKVTEDEHTLPSKILKLHVEKRKLLNELDKNEEEKVEVIDTVLSTPDSIPYHYDKRESEDSHPQNVLVSEEHEVEITTEPPKDNLQEEIWEDIWEGKTSPPLKQRVEYEHSPKIELMDSEQLSKIELVEYEKLPKIELAESETSSLLDQGDLENIEIRTPSPGRSKLIAFTEEAKKELESELEPESFIPYFTSSIKYDRKIILNISEPDLPPDEIEELEPVYDIWRGRLSPPQPTVKMETIEEASAEVSNEDFKSAEETTTLTFYSASQEAISSTPDSKHSLNSSDLKLDDFNGFSDDKKLEYSSSDNFLSVKLNNEDECLANVQETIESTLPAQSEFVPEDKPQELIEEKLPILLTDTEKKDSKKRPSDSEDKEVKRKQSDKTEFEPQVTLPKPQLDEDTLQQKVQKEEPLLTPLKTSHQEEQEIKKTEPTLKEEKEEVKKIKNQETEKLKNRRKISDKKEVEESEPQKDSRFKKLKTEERVKTDTPEIPKTENKSESQAIIKKKEEIKEEPIKEFKEEERKEELKKEFKKE</sequence>
<name>A0A5N5TPG1_9CRUS</name>
<accession>A0A5N5TPG1</accession>
<evidence type="ECO:0000256" key="1">
    <source>
        <dbReference type="SAM" id="Coils"/>
    </source>
</evidence>
<feature type="compositionally biased region" description="Basic and acidic residues" evidence="2">
    <location>
        <begin position="2189"/>
        <end position="2227"/>
    </location>
</feature>
<keyword evidence="4" id="KW-1185">Reference proteome</keyword>
<evidence type="ECO:0000313" key="4">
    <source>
        <dbReference type="Proteomes" id="UP000326759"/>
    </source>
</evidence>